<dbReference type="GO" id="GO:0000287">
    <property type="term" value="F:magnesium ion binding"/>
    <property type="evidence" value="ECO:0007669"/>
    <property type="project" value="UniProtKB-UniRule"/>
</dbReference>
<comment type="similarity">
    <text evidence="5">Belongs to the anthranilate phosphoribosyltransferase family.</text>
</comment>
<dbReference type="RefSeq" id="WP_102330403.1">
    <property type="nucleotide sequence ID" value="NZ_CP058566.2"/>
</dbReference>
<keyword evidence="2 5" id="KW-0808">Transferase</keyword>
<proteinExistence type="inferred from homology"/>
<dbReference type="InterPro" id="IPR017459">
    <property type="entry name" value="Glycosyl_Trfase_fam3_N_dom"/>
</dbReference>
<organism evidence="8 9">
    <name type="scientific">Dehalogenimonas etheniformans</name>
    <dbReference type="NCBI Taxonomy" id="1536648"/>
    <lineage>
        <taxon>Bacteria</taxon>
        <taxon>Bacillati</taxon>
        <taxon>Chloroflexota</taxon>
        <taxon>Dehalococcoidia</taxon>
        <taxon>Dehalococcoidales</taxon>
        <taxon>Dehalococcoidaceae</taxon>
        <taxon>Dehalogenimonas</taxon>
    </lineage>
</organism>
<evidence type="ECO:0000256" key="2">
    <source>
        <dbReference type="ARBA" id="ARBA00022679"/>
    </source>
</evidence>
<dbReference type="NCBIfam" id="TIGR01245">
    <property type="entry name" value="trpD"/>
    <property type="match status" value="1"/>
</dbReference>
<dbReference type="AlphaFoldDB" id="A0A2P5P9D5"/>
<dbReference type="EMBL" id="JQAN02000006">
    <property type="protein sequence ID" value="PPD58918.1"/>
    <property type="molecule type" value="Genomic_DNA"/>
</dbReference>
<comment type="function">
    <text evidence="5">Catalyzes the transfer of the phosphoribosyl group of 5-phosphorylribose-1-pyrophosphate (PRPP) to anthranilate to yield N-(5'-phosphoribosyl)-anthranilate (PRA).</text>
</comment>
<evidence type="ECO:0000256" key="3">
    <source>
        <dbReference type="ARBA" id="ARBA00022822"/>
    </source>
</evidence>
<evidence type="ECO:0000313" key="8">
    <source>
        <dbReference type="EMBL" id="PPD58918.1"/>
    </source>
</evidence>
<feature type="binding site" evidence="5">
    <location>
        <position position="238"/>
    </location>
    <ligand>
        <name>Mg(2+)</name>
        <dbReference type="ChEBI" id="CHEBI:18420"/>
        <label>2</label>
    </ligand>
</feature>
<keyword evidence="1 5" id="KW-0328">Glycosyltransferase</keyword>
<feature type="binding site" evidence="5">
    <location>
        <position position="88"/>
    </location>
    <ligand>
        <name>5-phospho-alpha-D-ribose 1-diphosphate</name>
        <dbReference type="ChEBI" id="CHEBI:58017"/>
    </ligand>
</feature>
<feature type="binding site" evidence="5">
    <location>
        <position position="128"/>
    </location>
    <ligand>
        <name>5-phospho-alpha-D-ribose 1-diphosphate</name>
        <dbReference type="ChEBI" id="CHEBI:58017"/>
    </ligand>
</feature>
<reference evidence="8 9" key="1">
    <citation type="journal article" date="2017" name="ISME J.">
        <title>Grape pomace compost harbors organohalide-respiring Dehalogenimonas species with novel reductive dehalogenase genes.</title>
        <authorList>
            <person name="Yang Y."/>
            <person name="Higgins S.A."/>
            <person name="Yan J."/>
            <person name="Simsir B."/>
            <person name="Chourey K."/>
            <person name="Iyer R."/>
            <person name="Hettich R.L."/>
            <person name="Baldwin B."/>
            <person name="Ogles D.M."/>
            <person name="Loffler F.E."/>
        </authorList>
    </citation>
    <scope>NUCLEOTIDE SEQUENCE [LARGE SCALE GENOMIC DNA]</scope>
    <source>
        <strain evidence="8 9">GP</strain>
    </source>
</reference>
<dbReference type="SUPFAM" id="SSF47648">
    <property type="entry name" value="Nucleoside phosphorylase/phosphoribosyltransferase N-terminal domain"/>
    <property type="match status" value="1"/>
</dbReference>
<dbReference type="InterPro" id="IPR005940">
    <property type="entry name" value="Anthranilate_Pribosyl_Tfrase"/>
</dbReference>
<dbReference type="PANTHER" id="PTHR43285">
    <property type="entry name" value="ANTHRANILATE PHOSPHORIBOSYLTRANSFERASE"/>
    <property type="match status" value="1"/>
</dbReference>
<feature type="binding site" evidence="5">
    <location>
        <position position="96"/>
    </location>
    <ligand>
        <name>5-phospho-alpha-D-ribose 1-diphosphate</name>
        <dbReference type="ChEBI" id="CHEBI:58017"/>
    </ligand>
</feature>
<dbReference type="GO" id="GO:0000162">
    <property type="term" value="P:L-tryptophan biosynthetic process"/>
    <property type="evidence" value="ECO:0007669"/>
    <property type="project" value="UniProtKB-UniRule"/>
</dbReference>
<feature type="domain" description="Glycosyl transferase family 3" evidence="6">
    <location>
        <begin position="82"/>
        <end position="339"/>
    </location>
</feature>
<accession>A0A2P5P9D5</accession>
<dbReference type="InterPro" id="IPR035902">
    <property type="entry name" value="Nuc_phospho_transferase"/>
</dbReference>
<dbReference type="HAMAP" id="MF_00211">
    <property type="entry name" value="TrpD"/>
    <property type="match status" value="1"/>
</dbReference>
<evidence type="ECO:0000256" key="1">
    <source>
        <dbReference type="ARBA" id="ARBA00022676"/>
    </source>
</evidence>
<dbReference type="Pfam" id="PF02885">
    <property type="entry name" value="Glycos_trans_3N"/>
    <property type="match status" value="1"/>
</dbReference>
<evidence type="ECO:0000313" key="9">
    <source>
        <dbReference type="Proteomes" id="UP000235653"/>
    </source>
</evidence>
<feature type="binding site" evidence="5">
    <location>
        <begin position="98"/>
        <end position="101"/>
    </location>
    <ligand>
        <name>5-phospho-alpha-D-ribose 1-diphosphate</name>
        <dbReference type="ChEBI" id="CHEBI:58017"/>
    </ligand>
</feature>
<feature type="binding site" evidence="5">
    <location>
        <position position="100"/>
    </location>
    <ligand>
        <name>Mg(2+)</name>
        <dbReference type="ChEBI" id="CHEBI:18420"/>
        <label>1</label>
    </ligand>
</feature>
<keyword evidence="3 5" id="KW-0822">Tryptophan biosynthesis</keyword>
<feature type="binding site" evidence="5">
    <location>
        <position position="88"/>
    </location>
    <ligand>
        <name>anthranilate</name>
        <dbReference type="ChEBI" id="CHEBI:16567"/>
        <label>1</label>
    </ligand>
</feature>
<sequence>MVDNLKEFGAGIARLINKGSLSRQETKAMFDELMANTQPDLQQGAFLAALTSKGETAEEIAGAWESIYLGDTVRVNPKTTTPLIENSGTGMDSLKTFNVSTAAAIIAAAGGNYMARHGARALTSACGTIDIVEALGVDVECDVELVKHSIETASIGIFNGMSGKVHPQALFRILSQIRFGTTLNISASLANPAMPKYGVRGVYARDLVEPVAKVMREIGYKRALVFHGSNDRGKGMDEISIFGETLVAEVNDSSGIRTFTVTPELFGIHAAIESDIHPLADREAEARRLVAILSGKRNGADYQIVCANAAPIFYIAGQAGDLAEGYRMAERIVQTGKAAAKLREWVSTQTTDSAESLRKLENLLQHRNAAKKK</sequence>
<dbReference type="PANTHER" id="PTHR43285:SF2">
    <property type="entry name" value="ANTHRANILATE PHOSPHORIBOSYLTRANSFERASE"/>
    <property type="match status" value="1"/>
</dbReference>
<dbReference type="Proteomes" id="UP000235653">
    <property type="component" value="Unassembled WGS sequence"/>
</dbReference>
<name>A0A2P5P9D5_9CHLR</name>
<keyword evidence="9" id="KW-1185">Reference proteome</keyword>
<feature type="binding site" evidence="5">
    <location>
        <position position="237"/>
    </location>
    <ligand>
        <name>Mg(2+)</name>
        <dbReference type="ChEBI" id="CHEBI:18420"/>
        <label>2</label>
    </ligand>
</feature>
<dbReference type="Pfam" id="PF00591">
    <property type="entry name" value="Glycos_transf_3"/>
    <property type="match status" value="1"/>
</dbReference>
<keyword evidence="4 5" id="KW-0057">Aromatic amino acid biosynthesis</keyword>
<dbReference type="InterPro" id="IPR036320">
    <property type="entry name" value="Glycosyl_Trfase_fam3_N_dom_sf"/>
</dbReference>
<comment type="caution">
    <text evidence="8">The sequence shown here is derived from an EMBL/GenBank/DDBJ whole genome shotgun (WGS) entry which is preliminary data.</text>
</comment>
<keyword evidence="5" id="KW-0460">Magnesium</keyword>
<gene>
    <name evidence="5 8" type="primary">trpD</name>
    <name evidence="8" type="ORF">JP09_003370</name>
</gene>
<comment type="catalytic activity">
    <reaction evidence="5">
        <text>N-(5-phospho-beta-D-ribosyl)anthranilate + diphosphate = 5-phospho-alpha-D-ribose 1-diphosphate + anthranilate</text>
        <dbReference type="Rhea" id="RHEA:11768"/>
        <dbReference type="ChEBI" id="CHEBI:16567"/>
        <dbReference type="ChEBI" id="CHEBI:18277"/>
        <dbReference type="ChEBI" id="CHEBI:33019"/>
        <dbReference type="ChEBI" id="CHEBI:58017"/>
        <dbReference type="EC" id="2.4.2.18"/>
    </reaction>
</comment>
<feature type="binding site" evidence="5">
    <location>
        <position position="238"/>
    </location>
    <ligand>
        <name>Mg(2+)</name>
        <dbReference type="ChEBI" id="CHEBI:18420"/>
        <label>1</label>
    </ligand>
</feature>
<comment type="pathway">
    <text evidence="5">Amino-acid biosynthesis; L-tryptophan biosynthesis; L-tryptophan from chorismate: step 2/5.</text>
</comment>
<comment type="cofactor">
    <cofactor evidence="5">
        <name>Mg(2+)</name>
        <dbReference type="ChEBI" id="CHEBI:18420"/>
    </cofactor>
    <text evidence="5">Binds 2 magnesium ions per monomer.</text>
</comment>
<dbReference type="OrthoDB" id="9806430at2"/>
<comment type="subunit">
    <text evidence="5">Homodimer.</text>
</comment>
<evidence type="ECO:0000259" key="7">
    <source>
        <dbReference type="Pfam" id="PF02885"/>
    </source>
</evidence>
<dbReference type="Gene3D" id="1.20.970.10">
    <property type="entry name" value="Transferase, Pyrimidine Nucleoside Phosphorylase, Chain C"/>
    <property type="match status" value="1"/>
</dbReference>
<dbReference type="InterPro" id="IPR000312">
    <property type="entry name" value="Glycosyl_Trfase_fam3"/>
</dbReference>
<comment type="caution">
    <text evidence="5">Lacks conserved residue(s) required for the propagation of feature annotation.</text>
</comment>
<evidence type="ECO:0000259" key="6">
    <source>
        <dbReference type="Pfam" id="PF00591"/>
    </source>
</evidence>
<dbReference type="GO" id="GO:0004048">
    <property type="term" value="F:anthranilate phosphoribosyltransferase activity"/>
    <property type="evidence" value="ECO:0007669"/>
    <property type="project" value="UniProtKB-UniRule"/>
</dbReference>
<dbReference type="GO" id="GO:0005829">
    <property type="term" value="C:cytosol"/>
    <property type="evidence" value="ECO:0007669"/>
    <property type="project" value="TreeGrafter"/>
</dbReference>
<dbReference type="SUPFAM" id="SSF52418">
    <property type="entry name" value="Nucleoside phosphorylase/phosphoribosyltransferase catalytic domain"/>
    <property type="match status" value="1"/>
</dbReference>
<protein>
    <recommendedName>
        <fullName evidence="5">Anthranilate phosphoribosyltransferase</fullName>
        <ecNumber evidence="5">2.4.2.18</ecNumber>
    </recommendedName>
</protein>
<dbReference type="EC" id="2.4.2.18" evidence="5"/>
<dbReference type="Gene3D" id="3.40.1030.10">
    <property type="entry name" value="Nucleoside phosphorylase/phosphoribosyltransferase catalytic domain"/>
    <property type="match status" value="1"/>
</dbReference>
<keyword evidence="5" id="KW-0028">Amino-acid biosynthesis</keyword>
<feature type="domain" description="Glycosyl transferase family 3 N-terminal" evidence="7">
    <location>
        <begin position="12"/>
        <end position="65"/>
    </location>
</feature>
<evidence type="ECO:0000256" key="4">
    <source>
        <dbReference type="ARBA" id="ARBA00023141"/>
    </source>
</evidence>
<keyword evidence="5" id="KW-0479">Metal-binding</keyword>
<evidence type="ECO:0000256" key="5">
    <source>
        <dbReference type="HAMAP-Rule" id="MF_00211"/>
    </source>
</evidence>